<evidence type="ECO:0000256" key="1">
    <source>
        <dbReference type="SAM" id="MobiDB-lite"/>
    </source>
</evidence>
<feature type="transmembrane region" description="Helical" evidence="2">
    <location>
        <begin position="132"/>
        <end position="155"/>
    </location>
</feature>
<keyword evidence="2" id="KW-1133">Transmembrane helix</keyword>
<gene>
    <name evidence="3" type="ORF">Agabi119p4_3426</name>
</gene>
<dbReference type="AlphaFoldDB" id="A0A8H7F728"/>
<protein>
    <recommendedName>
        <fullName evidence="5">MARVEL domain-containing protein</fullName>
    </recommendedName>
</protein>
<keyword evidence="2" id="KW-0812">Transmembrane</keyword>
<comment type="caution">
    <text evidence="3">The sequence shown here is derived from an EMBL/GenBank/DDBJ whole genome shotgun (WGS) entry which is preliminary data.</text>
</comment>
<feature type="compositionally biased region" description="Polar residues" evidence="1">
    <location>
        <begin position="704"/>
        <end position="743"/>
    </location>
</feature>
<proteinExistence type="predicted"/>
<feature type="compositionally biased region" description="Low complexity" evidence="1">
    <location>
        <begin position="318"/>
        <end position="330"/>
    </location>
</feature>
<dbReference type="Proteomes" id="UP000629468">
    <property type="component" value="Unassembled WGS sequence"/>
</dbReference>
<dbReference type="EMBL" id="JABXXO010000004">
    <property type="protein sequence ID" value="KAF7779081.1"/>
    <property type="molecule type" value="Genomic_DNA"/>
</dbReference>
<feature type="region of interest" description="Disordered" evidence="1">
    <location>
        <begin position="301"/>
        <end position="392"/>
    </location>
</feature>
<organism evidence="3 4">
    <name type="scientific">Agaricus bisporus var. burnettii</name>
    <dbReference type="NCBI Taxonomy" id="192524"/>
    <lineage>
        <taxon>Eukaryota</taxon>
        <taxon>Fungi</taxon>
        <taxon>Dikarya</taxon>
        <taxon>Basidiomycota</taxon>
        <taxon>Agaricomycotina</taxon>
        <taxon>Agaricomycetes</taxon>
        <taxon>Agaricomycetidae</taxon>
        <taxon>Agaricales</taxon>
        <taxon>Agaricineae</taxon>
        <taxon>Agaricaceae</taxon>
        <taxon>Agaricus</taxon>
    </lineage>
</organism>
<evidence type="ECO:0000313" key="3">
    <source>
        <dbReference type="EMBL" id="KAF7779081.1"/>
    </source>
</evidence>
<reference evidence="3 4" key="1">
    <citation type="journal article" name="Sci. Rep.">
        <title>Telomere-to-telomere assembled and centromere annotated genomes of the two main subspecies of the button mushroom Agaricus bisporus reveal especially polymorphic chromosome ends.</title>
        <authorList>
            <person name="Sonnenberg A.S.M."/>
            <person name="Sedaghat-Telgerd N."/>
            <person name="Lavrijssen B."/>
            <person name="Ohm R.A."/>
            <person name="Hendrickx P.M."/>
            <person name="Scholtmeijer K."/>
            <person name="Baars J.J.P."/>
            <person name="van Peer A."/>
        </authorList>
    </citation>
    <scope>NUCLEOTIDE SEQUENCE [LARGE SCALE GENOMIC DNA]</scope>
    <source>
        <strain evidence="3 4">H119_p4</strain>
    </source>
</reference>
<feature type="transmembrane region" description="Helical" evidence="2">
    <location>
        <begin position="461"/>
        <end position="481"/>
    </location>
</feature>
<feature type="transmembrane region" description="Helical" evidence="2">
    <location>
        <begin position="58"/>
        <end position="76"/>
    </location>
</feature>
<feature type="transmembrane region" description="Helical" evidence="2">
    <location>
        <begin position="88"/>
        <end position="112"/>
    </location>
</feature>
<feature type="transmembrane region" description="Helical" evidence="2">
    <location>
        <begin position="579"/>
        <end position="601"/>
    </location>
</feature>
<feature type="region of interest" description="Disordered" evidence="1">
    <location>
        <begin position="673"/>
        <end position="743"/>
    </location>
</feature>
<evidence type="ECO:0000313" key="4">
    <source>
        <dbReference type="Proteomes" id="UP000629468"/>
    </source>
</evidence>
<accession>A0A8H7F728</accession>
<evidence type="ECO:0008006" key="5">
    <source>
        <dbReference type="Google" id="ProtNLM"/>
    </source>
</evidence>
<feature type="transmembrane region" description="Helical" evidence="2">
    <location>
        <begin position="501"/>
        <end position="523"/>
    </location>
</feature>
<keyword evidence="2" id="KW-0472">Membrane</keyword>
<feature type="transmembrane region" description="Helical" evidence="2">
    <location>
        <begin position="535"/>
        <end position="559"/>
    </location>
</feature>
<evidence type="ECO:0000256" key="2">
    <source>
        <dbReference type="SAM" id="Phobius"/>
    </source>
</evidence>
<name>A0A8H7F728_AGABI</name>
<sequence length="795" mass="87494">MSVSYLLGKLNLGAFRYCVLVIFLICNALVASTSVWNLDLVRGFETSKRAPLLGIDSYSTFLGCSGLILFFTIAFVELAQTSCFLALVWFECLWVSLWGLMYLAAGVTLGVFASRENCNIIDSHSRCDSTLVMLAFTWFCAVSLLIYFSVFMFAVCINKKRDATIWVSTMRKFPWSGTCVILAGSPITPPPPPLPVFQSGYQNAVPIIRAPKPKRALSHPNRREPIFSWRSGLSDEYQIEHFSPVNVEFGHSHIPNLPPAATAPIVRTSILPALGASAEDNFASSLYPSFLQPSIPIPSSEPARLRPVSNQPSMRAIPRSLPSLPQSNLPLSPPPLGDWPRPDIISRSTTKGKRKQAPVFQDDSSFVAAPSESRVRQERPGPGEGQPISHSSFAPGSSFIVVGLGKEASRISITPCSLLASGLVNTTSALFDPLLFSIFLTPRLCTGLASTITMAMFNTFLLLRTVLFALLLMFAFLSVVISAWNINSLLTSGQFVSMPSIIMIISNCLLLICIGSSIVGYFIPQIPSTRIMVECGWMAVLSLFQLAATIMLTTSGLSLNCTPTGDWNVCASTLVLVPVSWLNSLIVFAYFIGLFVTVMVHQPIYPDIWTRTMYAVDWFVDPRMEVLLHQTISPFQLEDYGAAVLIERGHLSVVKDIEKAPWAENVNVRRGKDNPYAASKHHPYRNEHPAHSSFAPGNHRRTKTASASTDRTLLSLHSSERGTPTTGNTSLPPRPSHSVTSTGSMYMEGLKSEKTLQPVLQRPWDTTSLFPSTVDDHDLPIPLPNRSEWIRADKF</sequence>
<feature type="transmembrane region" description="Helical" evidence="2">
    <location>
        <begin position="14"/>
        <end position="38"/>
    </location>
</feature>